<dbReference type="OrthoDB" id="5654at2"/>
<organism evidence="1 2">
    <name type="scientific">Mitsuokella multacida</name>
    <dbReference type="NCBI Taxonomy" id="52226"/>
    <lineage>
        <taxon>Bacteria</taxon>
        <taxon>Bacillati</taxon>
        <taxon>Bacillota</taxon>
        <taxon>Negativicutes</taxon>
        <taxon>Selenomonadales</taxon>
        <taxon>Selenomonadaceae</taxon>
        <taxon>Mitsuokella</taxon>
    </lineage>
</organism>
<gene>
    <name evidence="1" type="ORF">DW674_00810</name>
</gene>
<dbReference type="Proteomes" id="UP000283442">
    <property type="component" value="Unassembled WGS sequence"/>
</dbReference>
<comment type="caution">
    <text evidence="1">The sequence shown here is derived from an EMBL/GenBank/DDBJ whole genome shotgun (WGS) entry which is preliminary data.</text>
</comment>
<dbReference type="AlphaFoldDB" id="A0A414NZP6"/>
<dbReference type="InterPro" id="IPR021146">
    <property type="entry name" value="Phage_gp6-like_head-tail"/>
</dbReference>
<dbReference type="Gene3D" id="1.10.3230.30">
    <property type="entry name" value="Phage gp6-like head-tail connector protein"/>
    <property type="match status" value="1"/>
</dbReference>
<name>A0A414NZP6_9FIRM</name>
<dbReference type="RefSeq" id="WP_118174461.1">
    <property type="nucleotide sequence ID" value="NZ_JAQEAO010000018.1"/>
</dbReference>
<dbReference type="Pfam" id="PF05135">
    <property type="entry name" value="Phage_connect_1"/>
    <property type="match status" value="1"/>
</dbReference>
<dbReference type="CDD" id="cd08054">
    <property type="entry name" value="gp6"/>
    <property type="match status" value="1"/>
</dbReference>
<dbReference type="InterPro" id="IPR006450">
    <property type="entry name" value="Phage_HK97_gp6-like"/>
</dbReference>
<reference evidence="1 2" key="1">
    <citation type="submission" date="2018-08" db="EMBL/GenBank/DDBJ databases">
        <title>A genome reference for cultivated species of the human gut microbiota.</title>
        <authorList>
            <person name="Zou Y."/>
            <person name="Xue W."/>
            <person name="Luo G."/>
        </authorList>
    </citation>
    <scope>NUCLEOTIDE SEQUENCE [LARGE SCALE GENOMIC DNA]</scope>
    <source>
        <strain evidence="1 2">AM25-21AC</strain>
    </source>
</reference>
<proteinExistence type="predicted"/>
<sequence>MALSVADIKLYLRIDNDVEDAMLQRLLAQADAYLAGAVDDFTLHCNTESFDKQADIVRAAIVAEMYNNRDCQEEKHQAFPYFIRSAIAQLQYSADDIDAEGSGGA</sequence>
<evidence type="ECO:0000313" key="2">
    <source>
        <dbReference type="Proteomes" id="UP000283442"/>
    </source>
</evidence>
<accession>A0A414NZP6</accession>
<protein>
    <submittedName>
        <fullName evidence="1">Phage gp6-like head-tail connector protein</fullName>
    </submittedName>
</protein>
<dbReference type="EMBL" id="QRHE01000001">
    <property type="protein sequence ID" value="RHF53434.1"/>
    <property type="molecule type" value="Genomic_DNA"/>
</dbReference>
<dbReference type="NCBIfam" id="TIGR01560">
    <property type="entry name" value="put_DNA_pack"/>
    <property type="match status" value="1"/>
</dbReference>
<evidence type="ECO:0000313" key="1">
    <source>
        <dbReference type="EMBL" id="RHF53434.1"/>
    </source>
</evidence>